<sequence length="73" mass="8218">MRSHINQHGPISHSIYPCINIIPSYLTTYNPAFSIYHTLSSDALRGLLKCSRTSIHQVFALRSRVSLFGNDVT</sequence>
<evidence type="ECO:0000313" key="2">
    <source>
        <dbReference type="Proteomes" id="UP000724874"/>
    </source>
</evidence>
<comment type="caution">
    <text evidence="1">The sequence shown here is derived from an EMBL/GenBank/DDBJ whole genome shotgun (WGS) entry which is preliminary data.</text>
</comment>
<organism evidence="1 2">
    <name type="scientific">Gymnopilus junonius</name>
    <name type="common">Spectacular rustgill mushroom</name>
    <name type="synonym">Gymnopilus spectabilis subsp. junonius</name>
    <dbReference type="NCBI Taxonomy" id="109634"/>
    <lineage>
        <taxon>Eukaryota</taxon>
        <taxon>Fungi</taxon>
        <taxon>Dikarya</taxon>
        <taxon>Basidiomycota</taxon>
        <taxon>Agaricomycotina</taxon>
        <taxon>Agaricomycetes</taxon>
        <taxon>Agaricomycetidae</taxon>
        <taxon>Agaricales</taxon>
        <taxon>Agaricineae</taxon>
        <taxon>Hymenogastraceae</taxon>
        <taxon>Gymnopilus</taxon>
    </lineage>
</organism>
<accession>A0A9P5N8K8</accession>
<proteinExistence type="predicted"/>
<evidence type="ECO:0000313" key="1">
    <source>
        <dbReference type="EMBL" id="KAF8872534.1"/>
    </source>
</evidence>
<dbReference type="AlphaFoldDB" id="A0A9P5N8K8"/>
<reference evidence="1" key="1">
    <citation type="submission" date="2020-11" db="EMBL/GenBank/DDBJ databases">
        <authorList>
            <consortium name="DOE Joint Genome Institute"/>
            <person name="Ahrendt S."/>
            <person name="Riley R."/>
            <person name="Andreopoulos W."/>
            <person name="LaButti K."/>
            <person name="Pangilinan J."/>
            <person name="Ruiz-duenas F.J."/>
            <person name="Barrasa J.M."/>
            <person name="Sanchez-Garcia M."/>
            <person name="Camarero S."/>
            <person name="Miyauchi S."/>
            <person name="Serrano A."/>
            <person name="Linde D."/>
            <person name="Babiker R."/>
            <person name="Drula E."/>
            <person name="Ayuso-Fernandez I."/>
            <person name="Pacheco R."/>
            <person name="Padilla G."/>
            <person name="Ferreira P."/>
            <person name="Barriuso J."/>
            <person name="Kellner H."/>
            <person name="Castanera R."/>
            <person name="Alfaro M."/>
            <person name="Ramirez L."/>
            <person name="Pisabarro A.G."/>
            <person name="Kuo A."/>
            <person name="Tritt A."/>
            <person name="Lipzen A."/>
            <person name="He G."/>
            <person name="Yan M."/>
            <person name="Ng V."/>
            <person name="Cullen D."/>
            <person name="Martin F."/>
            <person name="Rosso M.-N."/>
            <person name="Henrissat B."/>
            <person name="Hibbett D."/>
            <person name="Martinez A.T."/>
            <person name="Grigoriev I.V."/>
        </authorList>
    </citation>
    <scope>NUCLEOTIDE SEQUENCE</scope>
    <source>
        <strain evidence="1">AH 44721</strain>
    </source>
</reference>
<name>A0A9P5N8K8_GYMJU</name>
<gene>
    <name evidence="1" type="ORF">CPB84DRAFT_1799311</name>
</gene>
<dbReference type="EMBL" id="JADNYJ010000263">
    <property type="protein sequence ID" value="KAF8872534.1"/>
    <property type="molecule type" value="Genomic_DNA"/>
</dbReference>
<keyword evidence="2" id="KW-1185">Reference proteome</keyword>
<dbReference type="Proteomes" id="UP000724874">
    <property type="component" value="Unassembled WGS sequence"/>
</dbReference>
<protein>
    <submittedName>
        <fullName evidence="1">Uncharacterized protein</fullName>
    </submittedName>
</protein>